<name>A0AAV6UGI5_9ARAC</name>
<accession>A0AAV6UGI5</accession>
<proteinExistence type="predicted"/>
<gene>
    <name evidence="2" type="ORF">JTE90_029507</name>
</gene>
<protein>
    <submittedName>
        <fullName evidence="2">Uncharacterized protein</fullName>
    </submittedName>
</protein>
<keyword evidence="3" id="KW-1185">Reference proteome</keyword>
<evidence type="ECO:0000256" key="1">
    <source>
        <dbReference type="SAM" id="SignalP"/>
    </source>
</evidence>
<dbReference type="PANTHER" id="PTHR33964">
    <property type="entry name" value="RE45066P-RELATED"/>
    <property type="match status" value="1"/>
</dbReference>
<dbReference type="PANTHER" id="PTHR33964:SF1">
    <property type="entry name" value="RE45066P"/>
    <property type="match status" value="1"/>
</dbReference>
<dbReference type="EMBL" id="JAFNEN010000430">
    <property type="protein sequence ID" value="KAG8183149.1"/>
    <property type="molecule type" value="Genomic_DNA"/>
</dbReference>
<feature type="chain" id="PRO_5043507365" evidence="1">
    <location>
        <begin position="20"/>
        <end position="195"/>
    </location>
</feature>
<reference evidence="2 3" key="1">
    <citation type="journal article" date="2022" name="Nat. Ecol. Evol.">
        <title>A masculinizing supergene underlies an exaggerated male reproductive morph in a spider.</title>
        <authorList>
            <person name="Hendrickx F."/>
            <person name="De Corte Z."/>
            <person name="Sonet G."/>
            <person name="Van Belleghem S.M."/>
            <person name="Kostlbacher S."/>
            <person name="Vangestel C."/>
        </authorList>
    </citation>
    <scope>NUCLEOTIDE SEQUENCE [LARGE SCALE GENOMIC DNA]</scope>
    <source>
        <strain evidence="2">W744_W776</strain>
    </source>
</reference>
<sequence length="195" mass="22048">MGVAIVACLLLIAFSPAFAEIDCEKSVHEICPRDVSIYAAYTGFGVSEKFLEEHCSDLQEDWSCKDDYLRTCDPDNYKLFSLLINGVTNMFTHLCNETSDLRRGFRQNGQCIERKSDKFMTCIFMAMESAQRHASIYSTGLYNSGLQQIARLCRIQGSFRSCTVRVAKHYCGKGAGQYMSLLYDITIQDMVSQLC</sequence>
<evidence type="ECO:0000313" key="3">
    <source>
        <dbReference type="Proteomes" id="UP000827092"/>
    </source>
</evidence>
<evidence type="ECO:0000313" key="2">
    <source>
        <dbReference type="EMBL" id="KAG8183149.1"/>
    </source>
</evidence>
<comment type="caution">
    <text evidence="2">The sequence shown here is derived from an EMBL/GenBank/DDBJ whole genome shotgun (WGS) entry which is preliminary data.</text>
</comment>
<dbReference type="Proteomes" id="UP000827092">
    <property type="component" value="Unassembled WGS sequence"/>
</dbReference>
<organism evidence="2 3">
    <name type="scientific">Oedothorax gibbosus</name>
    <dbReference type="NCBI Taxonomy" id="931172"/>
    <lineage>
        <taxon>Eukaryota</taxon>
        <taxon>Metazoa</taxon>
        <taxon>Ecdysozoa</taxon>
        <taxon>Arthropoda</taxon>
        <taxon>Chelicerata</taxon>
        <taxon>Arachnida</taxon>
        <taxon>Araneae</taxon>
        <taxon>Araneomorphae</taxon>
        <taxon>Entelegynae</taxon>
        <taxon>Araneoidea</taxon>
        <taxon>Linyphiidae</taxon>
        <taxon>Erigoninae</taxon>
        <taxon>Oedothorax</taxon>
    </lineage>
</organism>
<feature type="signal peptide" evidence="1">
    <location>
        <begin position="1"/>
        <end position="19"/>
    </location>
</feature>
<dbReference type="AlphaFoldDB" id="A0AAV6UGI5"/>
<keyword evidence="1" id="KW-0732">Signal</keyword>